<protein>
    <submittedName>
        <fullName evidence="1">Uncharacterized protein</fullName>
    </submittedName>
</protein>
<dbReference type="AlphaFoldDB" id="A0ABD2YI53"/>
<organism evidence="1 2">
    <name type="scientific">Cinchona calisaya</name>
    <dbReference type="NCBI Taxonomy" id="153742"/>
    <lineage>
        <taxon>Eukaryota</taxon>
        <taxon>Viridiplantae</taxon>
        <taxon>Streptophyta</taxon>
        <taxon>Embryophyta</taxon>
        <taxon>Tracheophyta</taxon>
        <taxon>Spermatophyta</taxon>
        <taxon>Magnoliopsida</taxon>
        <taxon>eudicotyledons</taxon>
        <taxon>Gunneridae</taxon>
        <taxon>Pentapetalae</taxon>
        <taxon>asterids</taxon>
        <taxon>lamiids</taxon>
        <taxon>Gentianales</taxon>
        <taxon>Rubiaceae</taxon>
        <taxon>Cinchonoideae</taxon>
        <taxon>Cinchoneae</taxon>
        <taxon>Cinchona</taxon>
    </lineage>
</organism>
<accession>A0ABD2YI53</accession>
<proteinExistence type="predicted"/>
<comment type="caution">
    <text evidence="1">The sequence shown here is derived from an EMBL/GenBank/DDBJ whole genome shotgun (WGS) entry which is preliminary data.</text>
</comment>
<keyword evidence="2" id="KW-1185">Reference proteome</keyword>
<evidence type="ECO:0000313" key="1">
    <source>
        <dbReference type="EMBL" id="KAL3506596.1"/>
    </source>
</evidence>
<dbReference type="EMBL" id="JBJUIK010000013">
    <property type="protein sequence ID" value="KAL3506596.1"/>
    <property type="molecule type" value="Genomic_DNA"/>
</dbReference>
<dbReference type="Proteomes" id="UP001630127">
    <property type="component" value="Unassembled WGS sequence"/>
</dbReference>
<gene>
    <name evidence="1" type="ORF">ACH5RR_031978</name>
</gene>
<name>A0ABD2YI53_9GENT</name>
<sequence length="179" mass="20852">MDFVSDLVRKCGKKNLQSSFSLLWKFSKALCKKLKQTEPYKSELKHMLVQHIFLEFHTPMGHPRDSIDFGFRIWMRFEFRPFLPPLLDEFSELRNEVENEDLVFTFETIVDKFGEEMASYALGLFVTLPTHALDFHYQALAKQRVVIEKEKIEKASSAAVAASSDCWCLVLIFKIAKVH</sequence>
<reference evidence="1 2" key="1">
    <citation type="submission" date="2024-11" db="EMBL/GenBank/DDBJ databases">
        <title>A near-complete genome assembly of Cinchona calisaya.</title>
        <authorList>
            <person name="Lian D.C."/>
            <person name="Zhao X.W."/>
            <person name="Wei L."/>
        </authorList>
    </citation>
    <scope>NUCLEOTIDE SEQUENCE [LARGE SCALE GENOMIC DNA]</scope>
    <source>
        <tissue evidence="1">Nenye</tissue>
    </source>
</reference>
<evidence type="ECO:0000313" key="2">
    <source>
        <dbReference type="Proteomes" id="UP001630127"/>
    </source>
</evidence>